<dbReference type="PANTHER" id="PTHR37799:SF1">
    <property type="entry name" value="SMALL RIBOSOMAL SUBUNIT PROTEIN MS23"/>
    <property type="match status" value="1"/>
</dbReference>
<dbReference type="PANTHER" id="PTHR37799">
    <property type="entry name" value="37S RIBOSOMAL PROTEIN S25, MITOCHONDRIAL"/>
    <property type="match status" value="1"/>
</dbReference>
<dbReference type="Proteomes" id="UP000724874">
    <property type="component" value="Unassembled WGS sequence"/>
</dbReference>
<proteinExistence type="inferred from homology"/>
<evidence type="ECO:0000256" key="8">
    <source>
        <dbReference type="SAM" id="MobiDB-lite"/>
    </source>
</evidence>
<dbReference type="AlphaFoldDB" id="A0A9P5TVA1"/>
<sequence>MGRRRIASQVHQQVSRLLRANYLRKEPVWYQAVLENPPLTLPPKAPPSRTAYDQKPQSFTKHSTRPLPIYYLEDDIRRQFFLDHPFETFRPTTLVEADRIEDPHPIDGDKWTRLGQRGRNPTPEDAVRFTLNLYQYHGLTLSQAYAKAIAQFRALRSEHHIATTFAVMEAEQLGSTFGNSEIENAFQREKRSLATWDRKEELDEGALAARKRWKAIVERQHGKGEWSKGVEYVKLWQEGSRPNYIPAISTSEEGPTSESMDLANLLTPTVPRS</sequence>
<gene>
    <name evidence="9" type="ORF">CPB84DRAFT_1957435</name>
</gene>
<evidence type="ECO:0000256" key="5">
    <source>
        <dbReference type="ARBA" id="ARBA00023274"/>
    </source>
</evidence>
<evidence type="ECO:0000256" key="2">
    <source>
        <dbReference type="ARBA" id="ARBA00009864"/>
    </source>
</evidence>
<dbReference type="Pfam" id="PF13741">
    <property type="entry name" value="MRP-S25"/>
    <property type="match status" value="1"/>
</dbReference>
<dbReference type="GO" id="GO:0005763">
    <property type="term" value="C:mitochondrial small ribosomal subunit"/>
    <property type="evidence" value="ECO:0007669"/>
    <property type="project" value="InterPro"/>
</dbReference>
<organism evidence="9 10">
    <name type="scientific">Gymnopilus junonius</name>
    <name type="common">Spectacular rustgill mushroom</name>
    <name type="synonym">Gymnopilus spectabilis subsp. junonius</name>
    <dbReference type="NCBI Taxonomy" id="109634"/>
    <lineage>
        <taxon>Eukaryota</taxon>
        <taxon>Fungi</taxon>
        <taxon>Dikarya</taxon>
        <taxon>Basidiomycota</taxon>
        <taxon>Agaricomycotina</taxon>
        <taxon>Agaricomycetes</taxon>
        <taxon>Agaricomycetidae</taxon>
        <taxon>Agaricales</taxon>
        <taxon>Agaricineae</taxon>
        <taxon>Hymenogastraceae</taxon>
        <taxon>Gymnopilus</taxon>
    </lineage>
</organism>
<dbReference type="OrthoDB" id="5542239at2759"/>
<keyword evidence="3 9" id="KW-0689">Ribosomal protein</keyword>
<reference evidence="9" key="1">
    <citation type="submission" date="2020-11" db="EMBL/GenBank/DDBJ databases">
        <authorList>
            <consortium name="DOE Joint Genome Institute"/>
            <person name="Ahrendt S."/>
            <person name="Riley R."/>
            <person name="Andreopoulos W."/>
            <person name="LaButti K."/>
            <person name="Pangilinan J."/>
            <person name="Ruiz-duenas F.J."/>
            <person name="Barrasa J.M."/>
            <person name="Sanchez-Garcia M."/>
            <person name="Camarero S."/>
            <person name="Miyauchi S."/>
            <person name="Serrano A."/>
            <person name="Linde D."/>
            <person name="Babiker R."/>
            <person name="Drula E."/>
            <person name="Ayuso-Fernandez I."/>
            <person name="Pacheco R."/>
            <person name="Padilla G."/>
            <person name="Ferreira P."/>
            <person name="Barriuso J."/>
            <person name="Kellner H."/>
            <person name="Castanera R."/>
            <person name="Alfaro M."/>
            <person name="Ramirez L."/>
            <person name="Pisabarro A.G."/>
            <person name="Kuo A."/>
            <person name="Tritt A."/>
            <person name="Lipzen A."/>
            <person name="He G."/>
            <person name="Yan M."/>
            <person name="Ng V."/>
            <person name="Cullen D."/>
            <person name="Martin F."/>
            <person name="Rosso M.-N."/>
            <person name="Henrissat B."/>
            <person name="Hibbett D."/>
            <person name="Martinez A.T."/>
            <person name="Grigoriev I.V."/>
        </authorList>
    </citation>
    <scope>NUCLEOTIDE SEQUENCE</scope>
    <source>
        <strain evidence="9">AH 44721</strain>
    </source>
</reference>
<name>A0A9P5TVA1_GYMJU</name>
<evidence type="ECO:0000256" key="3">
    <source>
        <dbReference type="ARBA" id="ARBA00022980"/>
    </source>
</evidence>
<accession>A0A9P5TVA1</accession>
<comment type="caution">
    <text evidence="9">The sequence shown here is derived from an EMBL/GenBank/DDBJ whole genome shotgun (WGS) entry which is preliminary data.</text>
</comment>
<evidence type="ECO:0000313" key="10">
    <source>
        <dbReference type="Proteomes" id="UP000724874"/>
    </source>
</evidence>
<dbReference type="InterPro" id="IPR016939">
    <property type="entry name" value="Ribosomal_mS23_fun"/>
</dbReference>
<evidence type="ECO:0000256" key="1">
    <source>
        <dbReference type="ARBA" id="ARBA00004173"/>
    </source>
</evidence>
<dbReference type="EMBL" id="JADNYJ010000002">
    <property type="protein sequence ID" value="KAF8913048.1"/>
    <property type="molecule type" value="Genomic_DNA"/>
</dbReference>
<keyword evidence="10" id="KW-1185">Reference proteome</keyword>
<keyword evidence="4" id="KW-0496">Mitochondrion</keyword>
<feature type="region of interest" description="Disordered" evidence="8">
    <location>
        <begin position="37"/>
        <end position="61"/>
    </location>
</feature>
<evidence type="ECO:0000256" key="7">
    <source>
        <dbReference type="ARBA" id="ARBA00035421"/>
    </source>
</evidence>
<comment type="similarity">
    <text evidence="2">Belongs to the mitochondrion-specific ribosomal protein mS23 family.</text>
</comment>
<dbReference type="GO" id="GO:0003735">
    <property type="term" value="F:structural constituent of ribosome"/>
    <property type="evidence" value="ECO:0007669"/>
    <property type="project" value="InterPro"/>
</dbReference>
<feature type="compositionally biased region" description="Polar residues" evidence="8">
    <location>
        <begin position="248"/>
        <end position="259"/>
    </location>
</feature>
<comment type="subcellular location">
    <subcellularLocation>
        <location evidence="1">Mitochondrion</location>
    </subcellularLocation>
</comment>
<evidence type="ECO:0000256" key="4">
    <source>
        <dbReference type="ARBA" id="ARBA00023128"/>
    </source>
</evidence>
<evidence type="ECO:0000256" key="6">
    <source>
        <dbReference type="ARBA" id="ARBA00035137"/>
    </source>
</evidence>
<keyword evidence="5" id="KW-0687">Ribonucleoprotein</keyword>
<feature type="region of interest" description="Disordered" evidence="8">
    <location>
        <begin position="248"/>
        <end position="273"/>
    </location>
</feature>
<evidence type="ECO:0000313" key="9">
    <source>
        <dbReference type="EMBL" id="KAF8913048.1"/>
    </source>
</evidence>
<protein>
    <recommendedName>
        <fullName evidence="6">Small ribosomal subunit protein mS23</fullName>
    </recommendedName>
    <alternativeName>
        <fullName evidence="7">37S ribosomal protein S25, mitochondrial</fullName>
    </alternativeName>
</protein>